<feature type="transmembrane region" description="Helical" evidence="1">
    <location>
        <begin position="20"/>
        <end position="40"/>
    </location>
</feature>
<feature type="transmembrane region" description="Helical" evidence="1">
    <location>
        <begin position="83"/>
        <end position="103"/>
    </location>
</feature>
<dbReference type="AlphaFoldDB" id="A0A418PTD4"/>
<accession>A0A418PTD4</accession>
<dbReference type="OrthoDB" id="713772at2"/>
<dbReference type="GO" id="GO:0009055">
    <property type="term" value="F:electron transfer activity"/>
    <property type="evidence" value="ECO:0007669"/>
    <property type="project" value="InterPro"/>
</dbReference>
<evidence type="ECO:0000313" key="5">
    <source>
        <dbReference type="Proteomes" id="UP000283522"/>
    </source>
</evidence>
<proteinExistence type="predicted"/>
<name>A0A418PTD4_9BACT</name>
<dbReference type="Pfam" id="PF07635">
    <property type="entry name" value="PSCyt1"/>
    <property type="match status" value="1"/>
</dbReference>
<evidence type="ECO:0000256" key="1">
    <source>
        <dbReference type="SAM" id="Phobius"/>
    </source>
</evidence>
<feature type="transmembrane region" description="Helical" evidence="1">
    <location>
        <begin position="136"/>
        <end position="155"/>
    </location>
</feature>
<keyword evidence="5" id="KW-1185">Reference proteome</keyword>
<dbReference type="InterPro" id="IPR019251">
    <property type="entry name" value="DUF2231_TM"/>
</dbReference>
<keyword evidence="1" id="KW-1133">Transmembrane helix</keyword>
<feature type="transmembrane region" description="Helical" evidence="1">
    <location>
        <begin position="52"/>
        <end position="71"/>
    </location>
</feature>
<dbReference type="InterPro" id="IPR036909">
    <property type="entry name" value="Cyt_c-like_dom_sf"/>
</dbReference>
<gene>
    <name evidence="4" type="ORF">D0X99_08255</name>
</gene>
<dbReference type="Gene3D" id="3.80.10.10">
    <property type="entry name" value="Ribonuclease Inhibitor"/>
    <property type="match status" value="1"/>
</dbReference>
<dbReference type="SUPFAM" id="SSF52047">
    <property type="entry name" value="RNI-like"/>
    <property type="match status" value="1"/>
</dbReference>
<keyword evidence="1" id="KW-0812">Transmembrane</keyword>
<reference evidence="4 5" key="1">
    <citation type="submission" date="2018-09" db="EMBL/GenBank/DDBJ databases">
        <authorList>
            <person name="Wang X."/>
            <person name="Du Z."/>
        </authorList>
    </citation>
    <scope>NUCLEOTIDE SEQUENCE [LARGE SCALE GENOMIC DNA]</scope>
    <source>
        <strain evidence="4 5">N3</strain>
    </source>
</reference>
<dbReference type="EMBL" id="QXML01000003">
    <property type="protein sequence ID" value="RIW16346.1"/>
    <property type="molecule type" value="Genomic_DNA"/>
</dbReference>
<dbReference type="SUPFAM" id="SSF46626">
    <property type="entry name" value="Cytochrome c"/>
    <property type="match status" value="1"/>
</dbReference>
<dbReference type="Pfam" id="PF09990">
    <property type="entry name" value="DUF2231"/>
    <property type="match status" value="1"/>
</dbReference>
<evidence type="ECO:0000313" key="4">
    <source>
        <dbReference type="EMBL" id="RIW16346.1"/>
    </source>
</evidence>
<dbReference type="GO" id="GO:0020037">
    <property type="term" value="F:heme binding"/>
    <property type="evidence" value="ECO:0007669"/>
    <property type="project" value="InterPro"/>
</dbReference>
<organism evidence="4 5">
    <name type="scientific">Algoriphagus lacus</name>
    <dbReference type="NCBI Taxonomy" id="2056311"/>
    <lineage>
        <taxon>Bacteria</taxon>
        <taxon>Pseudomonadati</taxon>
        <taxon>Bacteroidota</taxon>
        <taxon>Cytophagia</taxon>
        <taxon>Cytophagales</taxon>
        <taxon>Cyclobacteriaceae</taxon>
        <taxon>Algoriphagus</taxon>
    </lineage>
</organism>
<sequence length="485" mass="53751">MNILLQADSTLFLGRFHPLAVHLPIGFLLFAGILFVLSLFKSYGFLLRALPIVLLLGAISAVVSVILGLFLSDEGGYPESTLFWHQWIGISVAIISILSWIWIQGWFTKKVQNEDKKPISNHANIEHRIHENKKNIGWLLGLLVILISITGHLGGNLTHGEDYLFAYAPPFIQDLLIEEEAAVSQFEFPADPDSTLLFGHVIEPILNQKCASCHDENTKKGGLLLTTHEGLLLGGDNGPVLENGSPKSSELFKRVSMDPASRKFMPPRGTPMSYTEITLLNYWITAGMPMDLTVTDERIPEEIQVLLQQGYALTTKKKPFYEKAIVTPASEETLSSLRSQGYKIETLAEGNNFLQVQSKDTLTAAKMEALLAIKEQITWLDLGNSGLKDEWLSSIGKFTNLTRLNLDNNAITDAGIIHLAKFDYLESLNLHSTSVSNTGLKALASQKSLKRIYLWNTKVTRELADSLQKENPALEIDLGVTLSGK</sequence>
<dbReference type="InterPro" id="IPR011429">
    <property type="entry name" value="Cyt_c_Planctomycete-type"/>
</dbReference>
<dbReference type="RefSeq" id="WP_119477201.1">
    <property type="nucleotide sequence ID" value="NZ_QXML01000003.1"/>
</dbReference>
<protein>
    <submittedName>
        <fullName evidence="4">Uncharacterized protein</fullName>
    </submittedName>
</protein>
<feature type="domain" description="Cytochrome C Planctomycete-type" evidence="2">
    <location>
        <begin position="210"/>
        <end position="269"/>
    </location>
</feature>
<dbReference type="Proteomes" id="UP000283522">
    <property type="component" value="Unassembled WGS sequence"/>
</dbReference>
<feature type="domain" description="DUF2231" evidence="3">
    <location>
        <begin position="16"/>
        <end position="157"/>
    </location>
</feature>
<comment type="caution">
    <text evidence="4">The sequence shown here is derived from an EMBL/GenBank/DDBJ whole genome shotgun (WGS) entry which is preliminary data.</text>
</comment>
<evidence type="ECO:0000259" key="2">
    <source>
        <dbReference type="Pfam" id="PF07635"/>
    </source>
</evidence>
<evidence type="ECO:0000259" key="3">
    <source>
        <dbReference type="Pfam" id="PF09990"/>
    </source>
</evidence>
<keyword evidence="1" id="KW-0472">Membrane</keyword>
<dbReference type="PANTHER" id="PTHR35889">
    <property type="entry name" value="CYCLOINULO-OLIGOSACCHARIDE FRUCTANOTRANSFERASE-RELATED"/>
    <property type="match status" value="1"/>
</dbReference>
<dbReference type="InterPro" id="IPR032675">
    <property type="entry name" value="LRR_dom_sf"/>
</dbReference>
<dbReference type="PANTHER" id="PTHR35889:SF3">
    <property type="entry name" value="F-BOX DOMAIN-CONTAINING PROTEIN"/>
    <property type="match status" value="1"/>
</dbReference>